<accession>A0ACB8BFZ7</accession>
<gene>
    <name evidence="1" type="ORF">BV22DRAFT_519910</name>
</gene>
<protein>
    <submittedName>
        <fullName evidence="1">Cyanovirin-N</fullName>
    </submittedName>
</protein>
<dbReference type="EMBL" id="MU266428">
    <property type="protein sequence ID" value="KAH7924305.1"/>
    <property type="molecule type" value="Genomic_DNA"/>
</dbReference>
<evidence type="ECO:0000313" key="2">
    <source>
        <dbReference type="Proteomes" id="UP000790709"/>
    </source>
</evidence>
<evidence type="ECO:0000313" key="1">
    <source>
        <dbReference type="EMBL" id="KAH7924305.1"/>
    </source>
</evidence>
<keyword evidence="2" id="KW-1185">Reference proteome</keyword>
<reference evidence="1" key="1">
    <citation type="journal article" date="2021" name="New Phytol.">
        <title>Evolutionary innovations through gain and loss of genes in the ectomycorrhizal Boletales.</title>
        <authorList>
            <person name="Wu G."/>
            <person name="Miyauchi S."/>
            <person name="Morin E."/>
            <person name="Kuo A."/>
            <person name="Drula E."/>
            <person name="Varga T."/>
            <person name="Kohler A."/>
            <person name="Feng B."/>
            <person name="Cao Y."/>
            <person name="Lipzen A."/>
            <person name="Daum C."/>
            <person name="Hundley H."/>
            <person name="Pangilinan J."/>
            <person name="Johnson J."/>
            <person name="Barry K."/>
            <person name="LaButti K."/>
            <person name="Ng V."/>
            <person name="Ahrendt S."/>
            <person name="Min B."/>
            <person name="Choi I.G."/>
            <person name="Park H."/>
            <person name="Plett J.M."/>
            <person name="Magnuson J."/>
            <person name="Spatafora J.W."/>
            <person name="Nagy L.G."/>
            <person name="Henrissat B."/>
            <person name="Grigoriev I.V."/>
            <person name="Yang Z.L."/>
            <person name="Xu J."/>
            <person name="Martin F.M."/>
        </authorList>
    </citation>
    <scope>NUCLEOTIDE SEQUENCE</scope>
    <source>
        <strain evidence="1">KUC20120723A-06</strain>
    </source>
</reference>
<comment type="caution">
    <text evidence="1">The sequence shown here is derived from an EMBL/GenBank/DDBJ whole genome shotgun (WGS) entry which is preliminary data.</text>
</comment>
<dbReference type="Proteomes" id="UP000790709">
    <property type="component" value="Unassembled WGS sequence"/>
</dbReference>
<name>A0ACB8BFZ7_9AGAM</name>
<proteinExistence type="predicted"/>
<organism evidence="1 2">
    <name type="scientific">Leucogyrophana mollusca</name>
    <dbReference type="NCBI Taxonomy" id="85980"/>
    <lineage>
        <taxon>Eukaryota</taxon>
        <taxon>Fungi</taxon>
        <taxon>Dikarya</taxon>
        <taxon>Basidiomycota</taxon>
        <taxon>Agaricomycotina</taxon>
        <taxon>Agaricomycetes</taxon>
        <taxon>Agaricomycetidae</taxon>
        <taxon>Boletales</taxon>
        <taxon>Boletales incertae sedis</taxon>
        <taxon>Leucogyrophana</taxon>
    </lineage>
</organism>
<sequence length="166" mass="17375">MTFMRGCRILDTKSVYEDALSILVQKLGLKMHPTLLNFSLIVSISILASSRFALAQGFAATCTNITLNGAVMEPTTGTTLAAVCEADSGVNVTSSLDLNNCIANYNGTLTCVHSGDFGATCAACDYGIGPLQMVCMCQVENATLAEMPSVINLDTCISNQNGSLAC</sequence>